<evidence type="ECO:0000313" key="2">
    <source>
        <dbReference type="EMBL" id="JAC27869.1"/>
    </source>
</evidence>
<reference evidence="2" key="1">
    <citation type="submission" date="2014-03" db="EMBL/GenBank/DDBJ databases">
        <title>The sialotranscriptome of Amblyomma triste, Amblyomma parvum and Amblyomma cajennense ticks, uncovered by 454-based RNA-seq.</title>
        <authorList>
            <person name="Garcia G.R."/>
            <person name="Gardinassi L.G."/>
            <person name="Ribeiro J.M."/>
            <person name="Anatriello E."/>
            <person name="Ferreira B.R."/>
            <person name="Moreira H.N."/>
            <person name="Mafra C."/>
            <person name="Olegario M.M."/>
            <person name="Szabo P.J."/>
            <person name="Miranda-Santos I.K."/>
            <person name="Maruyama S.R."/>
        </authorList>
    </citation>
    <scope>NUCLEOTIDE SEQUENCE</scope>
    <source>
        <strain evidence="2">Mato Grasso do Sul</strain>
        <tissue evidence="2">Salivary glands</tissue>
    </source>
</reference>
<accession>A0A023G280</accession>
<feature type="region of interest" description="Disordered" evidence="1">
    <location>
        <begin position="48"/>
        <end position="69"/>
    </location>
</feature>
<feature type="compositionally biased region" description="Basic residues" evidence="1">
    <location>
        <begin position="56"/>
        <end position="65"/>
    </location>
</feature>
<proteinExistence type="evidence at transcript level"/>
<evidence type="ECO:0000256" key="1">
    <source>
        <dbReference type="SAM" id="MobiDB-lite"/>
    </source>
</evidence>
<name>A0A023G280_AMBTT</name>
<organism evidence="2">
    <name type="scientific">Amblyomma triste</name>
    <name type="common">Neotropical tick</name>
    <dbReference type="NCBI Taxonomy" id="251400"/>
    <lineage>
        <taxon>Eukaryota</taxon>
        <taxon>Metazoa</taxon>
        <taxon>Ecdysozoa</taxon>
        <taxon>Arthropoda</taxon>
        <taxon>Chelicerata</taxon>
        <taxon>Arachnida</taxon>
        <taxon>Acari</taxon>
        <taxon>Parasitiformes</taxon>
        <taxon>Ixodida</taxon>
        <taxon>Ixodoidea</taxon>
        <taxon>Ixodidae</taxon>
        <taxon>Amblyomminae</taxon>
        <taxon>Amblyomma</taxon>
    </lineage>
</organism>
<sequence length="138" mass="16555">MLYRVFLFFSTIFFLNTAHGYIYITNIHVFSFFLMGALSKPKARREMEKEGMKEKFSKRKTKQRTNKSLSCRTKDRVLHYSFLPAPSYRQKLEKAQLVVIRKITHSLRLTLRFFSFTRSSKHAAFFQRKKMLQGQPMR</sequence>
<dbReference type="EMBL" id="GBBM01007549">
    <property type="protein sequence ID" value="JAC27869.1"/>
    <property type="molecule type" value="mRNA"/>
</dbReference>
<protein>
    <submittedName>
        <fullName evidence="2">Putative secreted protein</fullName>
    </submittedName>
</protein>
<dbReference type="AlphaFoldDB" id="A0A023G280"/>